<evidence type="ECO:0000313" key="1">
    <source>
        <dbReference type="EMBL" id="RID82669.1"/>
    </source>
</evidence>
<dbReference type="EMBL" id="QWVT01000033">
    <property type="protein sequence ID" value="RID82669.1"/>
    <property type="molecule type" value="Genomic_DNA"/>
</dbReference>
<dbReference type="AlphaFoldDB" id="A0A398AYC3"/>
<name>A0A398AYC3_9BACI</name>
<organism evidence="1 2">
    <name type="scientific">Mesobacillus zeae</name>
    <dbReference type="NCBI Taxonomy" id="1917180"/>
    <lineage>
        <taxon>Bacteria</taxon>
        <taxon>Bacillati</taxon>
        <taxon>Bacillota</taxon>
        <taxon>Bacilli</taxon>
        <taxon>Bacillales</taxon>
        <taxon>Bacillaceae</taxon>
        <taxon>Mesobacillus</taxon>
    </lineage>
</organism>
<accession>A0A398AYC3</accession>
<sequence length="69" mass="7812">MKRKTVAAGFPFSFMVRFPVENLKEVYKNNRILENVGEVGGEMVAKLSLMPPKTSNQTTLNKKLDLINK</sequence>
<protein>
    <submittedName>
        <fullName evidence="1">Uncharacterized protein</fullName>
    </submittedName>
</protein>
<reference evidence="1 2" key="1">
    <citation type="submission" date="2018-08" db="EMBL/GenBank/DDBJ databases">
        <title>Bacillus jemisoniae sp. nov., Bacillus chryseoplanitiae sp. nov., Bacillus resnikiae sp. nov., and Bacillus frankliniae sp. nov., isolated from Viking spacecraft and associated surfaces.</title>
        <authorList>
            <person name="Seuylemezian A."/>
            <person name="Vaishampayan P."/>
        </authorList>
    </citation>
    <scope>NUCLEOTIDE SEQUENCE [LARGE SCALE GENOMIC DNA]</scope>
    <source>
        <strain evidence="1 2">JJ-247</strain>
    </source>
</reference>
<keyword evidence="2" id="KW-1185">Reference proteome</keyword>
<dbReference type="RefSeq" id="WP_119114285.1">
    <property type="nucleotide sequence ID" value="NZ_CBCSEO010000013.1"/>
</dbReference>
<dbReference type="Proteomes" id="UP000265816">
    <property type="component" value="Unassembled WGS sequence"/>
</dbReference>
<evidence type="ECO:0000313" key="2">
    <source>
        <dbReference type="Proteomes" id="UP000265816"/>
    </source>
</evidence>
<proteinExistence type="predicted"/>
<gene>
    <name evidence="1" type="ORF">D1970_18220</name>
</gene>
<comment type="caution">
    <text evidence="1">The sequence shown here is derived from an EMBL/GenBank/DDBJ whole genome shotgun (WGS) entry which is preliminary data.</text>
</comment>